<name>A0A1E5SJU8_9FLAO</name>
<dbReference type="AlphaFoldDB" id="A0A1E5SJU8"/>
<feature type="compositionally biased region" description="Polar residues" evidence="1">
    <location>
        <begin position="192"/>
        <end position="208"/>
    </location>
</feature>
<dbReference type="Proteomes" id="UP000095713">
    <property type="component" value="Unassembled WGS sequence"/>
</dbReference>
<dbReference type="EMBL" id="MDJD01000054">
    <property type="protein sequence ID" value="OEJ99390.1"/>
    <property type="molecule type" value="Genomic_DNA"/>
</dbReference>
<dbReference type="InterPro" id="IPR026834">
    <property type="entry name" value="LHH"/>
</dbReference>
<dbReference type="STRING" id="1849968.A8C32_09525"/>
<feature type="region of interest" description="Disordered" evidence="1">
    <location>
        <begin position="189"/>
        <end position="213"/>
    </location>
</feature>
<feature type="domain" description="LHH" evidence="2">
    <location>
        <begin position="250"/>
        <end position="337"/>
    </location>
</feature>
<dbReference type="Pfam" id="PF14411">
    <property type="entry name" value="LHH"/>
    <property type="match status" value="1"/>
</dbReference>
<sequence length="348" mass="39788">MDNEIKGEGNSVNFKYRMHDPRIGRFFAEDPLKASFPWNSPYSFAENRVIDAIELEGLEQLHYTLTLNEDGSPNLTLTSAENDWIDRNLQTESIHINYKGAEWAFYEKAGVVFPEGMSEVNYSVGSPHGSFEGMYDFIINPEYFHQMRAAELQQFGETLNQRLIGSAAMGIALNATGFGERYAMTRIRRSRVGSSPKSKTQKQATSNLNKRKFYKKDNDTEFEASNGLSGRVYRKDDTFDADYVSLDGRTNLKRMEDGDSPVVMHKDGKEYKVDIHHMIQHRNGPFAEVDGKFHKDNHGTLHIWTGGAGNKKPQDFQFSRSEFNKFKKEYWQNRASQIQQSKSNNNGG</sequence>
<dbReference type="OrthoDB" id="2972467at2"/>
<evidence type="ECO:0000313" key="3">
    <source>
        <dbReference type="EMBL" id="OEJ99390.1"/>
    </source>
</evidence>
<dbReference type="Gene3D" id="2.180.10.10">
    <property type="entry name" value="RHS repeat-associated core"/>
    <property type="match status" value="1"/>
</dbReference>
<organism evidence="3 4">
    <name type="scientific">Flavivirga aquatica</name>
    <dbReference type="NCBI Taxonomy" id="1849968"/>
    <lineage>
        <taxon>Bacteria</taxon>
        <taxon>Pseudomonadati</taxon>
        <taxon>Bacteroidota</taxon>
        <taxon>Flavobacteriia</taxon>
        <taxon>Flavobacteriales</taxon>
        <taxon>Flavobacteriaceae</taxon>
        <taxon>Flavivirga</taxon>
    </lineage>
</organism>
<gene>
    <name evidence="3" type="ORF">A8C32_09525</name>
</gene>
<accession>A0A1E5SJU8</accession>
<comment type="caution">
    <text evidence="3">The sequence shown here is derived from an EMBL/GenBank/DDBJ whole genome shotgun (WGS) entry which is preliminary data.</text>
</comment>
<proteinExistence type="predicted"/>
<evidence type="ECO:0000259" key="2">
    <source>
        <dbReference type="Pfam" id="PF14411"/>
    </source>
</evidence>
<evidence type="ECO:0000313" key="4">
    <source>
        <dbReference type="Proteomes" id="UP000095713"/>
    </source>
</evidence>
<protein>
    <recommendedName>
        <fullName evidence="2">LHH domain-containing protein</fullName>
    </recommendedName>
</protein>
<keyword evidence="4" id="KW-1185">Reference proteome</keyword>
<evidence type="ECO:0000256" key="1">
    <source>
        <dbReference type="SAM" id="MobiDB-lite"/>
    </source>
</evidence>
<reference evidence="3 4" key="1">
    <citation type="submission" date="2016-05" db="EMBL/GenBank/DDBJ databases">
        <title>Draft Genome Sequence of Algibacter sp. Strain SK-16 Isolated from the Surface Water of Aburatsubo Inlet.</title>
        <authorList>
            <person name="Wong S.-K."/>
            <person name="Yoshizawa S."/>
            <person name="Nakajima Y."/>
            <person name="Ogura Y."/>
            <person name="Tetsuya H."/>
            <person name="Hamasaki K."/>
        </authorList>
    </citation>
    <scope>NUCLEOTIDE SEQUENCE [LARGE SCALE GENOMIC DNA]</scope>
    <source>
        <strain evidence="3 4">SK-16</strain>
    </source>
</reference>